<evidence type="ECO:0000259" key="3">
    <source>
        <dbReference type="Pfam" id="PF13400"/>
    </source>
</evidence>
<keyword evidence="1" id="KW-0812">Transmembrane</keyword>
<feature type="transmembrane region" description="Helical" evidence="1">
    <location>
        <begin position="12"/>
        <end position="32"/>
    </location>
</feature>
<gene>
    <name evidence="4" type="ORF">ENW48_06355</name>
</gene>
<evidence type="ECO:0000313" key="4">
    <source>
        <dbReference type="EMBL" id="HGZ11824.1"/>
    </source>
</evidence>
<keyword evidence="1" id="KW-1133">Transmembrane helix</keyword>
<sequence length="331" mass="34868">MIRRYLRNEKGAVAPVLAVYLLVAVGIMALVLDLGHIFLLRCELQRVADSAALAGALRLMTPVTGSPAGVLPAAPDCPRALTAAQTVSLRHNADGQEIALDNLSLSLGTWNGTTFTDTACANPAQVNAVRAVATKTTSVWFGGLITGKNTLDVSATATVLVGSVGGLPPGFRTMPLAVDADKLPSDGQKLVIHLNPTPGDDGCWHTFFWQNPSASLIRDIINGQVETPYVKVGDLIKVKEGVSDSDLKALGKVLKDNGGTMDVVLPVIPPDSHTGWAEVLGFAAVRLNLVDSQGQDKRVEAVTLNNRLTPTALPGGSNYYGLYTASPRMVQ</sequence>
<reference evidence="4" key="1">
    <citation type="journal article" date="2020" name="mSystems">
        <title>Genome- and Community-Level Interaction Insights into Carbon Utilization and Element Cycling Functions of Hydrothermarchaeota in Hydrothermal Sediment.</title>
        <authorList>
            <person name="Zhou Z."/>
            <person name="Liu Y."/>
            <person name="Xu W."/>
            <person name="Pan J."/>
            <person name="Luo Z.H."/>
            <person name="Li M."/>
        </authorList>
    </citation>
    <scope>NUCLEOTIDE SEQUENCE [LARGE SCALE GENOMIC DNA]</scope>
    <source>
        <strain evidence="4">SpSt-853</strain>
    </source>
</reference>
<dbReference type="Pfam" id="PF09977">
    <property type="entry name" value="Tad_C"/>
    <property type="match status" value="1"/>
</dbReference>
<accession>A0A7C5ETF4</accession>
<evidence type="ECO:0008006" key="5">
    <source>
        <dbReference type="Google" id="ProtNLM"/>
    </source>
</evidence>
<organism evidence="4">
    <name type="scientific">Desulfobacca acetoxidans</name>
    <dbReference type="NCBI Taxonomy" id="60893"/>
    <lineage>
        <taxon>Bacteria</taxon>
        <taxon>Pseudomonadati</taxon>
        <taxon>Thermodesulfobacteriota</taxon>
        <taxon>Desulfobaccia</taxon>
        <taxon>Desulfobaccales</taxon>
        <taxon>Desulfobaccaceae</taxon>
        <taxon>Desulfobacca</taxon>
    </lineage>
</organism>
<dbReference type="InterPro" id="IPR028087">
    <property type="entry name" value="Tad_N"/>
</dbReference>
<dbReference type="InterPro" id="IPR018705">
    <property type="entry name" value="DUF2134_membrane"/>
</dbReference>
<keyword evidence="1" id="KW-0472">Membrane</keyword>
<name>A0A7C5ETF4_9BACT</name>
<feature type="domain" description="Putative Flp pilus-assembly TadG-like N-terminal" evidence="3">
    <location>
        <begin position="11"/>
        <end position="56"/>
    </location>
</feature>
<dbReference type="AlphaFoldDB" id="A0A7C5ETF4"/>
<evidence type="ECO:0000256" key="1">
    <source>
        <dbReference type="SAM" id="Phobius"/>
    </source>
</evidence>
<comment type="caution">
    <text evidence="4">The sequence shown here is derived from an EMBL/GenBank/DDBJ whole genome shotgun (WGS) entry which is preliminary data.</text>
</comment>
<protein>
    <recommendedName>
        <fullName evidence="5">Flp pilus-assembly TadG-like N-terminal domain-containing protein</fullName>
    </recommendedName>
</protein>
<dbReference type="Pfam" id="PF13400">
    <property type="entry name" value="Tad"/>
    <property type="match status" value="1"/>
</dbReference>
<dbReference type="EMBL" id="DTKJ01000043">
    <property type="protein sequence ID" value="HGZ11824.1"/>
    <property type="molecule type" value="Genomic_DNA"/>
</dbReference>
<evidence type="ECO:0000259" key="2">
    <source>
        <dbReference type="Pfam" id="PF09977"/>
    </source>
</evidence>
<proteinExistence type="predicted"/>
<feature type="domain" description="DUF2134" evidence="2">
    <location>
        <begin position="80"/>
        <end position="157"/>
    </location>
</feature>